<dbReference type="GO" id="GO:0034976">
    <property type="term" value="P:response to endoplasmic reticulum stress"/>
    <property type="evidence" value="ECO:0007669"/>
    <property type="project" value="TreeGrafter"/>
</dbReference>
<dbReference type="SUPFAM" id="SSF52833">
    <property type="entry name" value="Thioredoxin-like"/>
    <property type="match status" value="1"/>
</dbReference>
<reference evidence="10" key="1">
    <citation type="submission" date="2022-12" db="EMBL/GenBank/DDBJ databases">
        <authorList>
            <person name="Webb A."/>
        </authorList>
    </citation>
    <scope>NUCLEOTIDE SEQUENCE</scope>
    <source>
        <strain evidence="10">Hp1</strain>
    </source>
</reference>
<evidence type="ECO:0000256" key="6">
    <source>
        <dbReference type="ARBA" id="ARBA00023284"/>
    </source>
</evidence>
<evidence type="ECO:0000313" key="11">
    <source>
        <dbReference type="Proteomes" id="UP001162031"/>
    </source>
</evidence>
<evidence type="ECO:0000256" key="7">
    <source>
        <dbReference type="RuleBase" id="RU004208"/>
    </source>
</evidence>
<sequence length="423" mass="46236">MLPRGCLPLLLTVLSVFAACTALADYGPRDAVVVLTEKNFEKEVLQSPDYWLVEFYAPWCGHCKQLEPEFKAAAKKLKKHARLGAVDATAYQQLAHKYQIKGYPTIKEFGAKKTRPQDYRGGRTARDIVQYVKNSPQAKKLGVSSANIATLAYENVYAFLNAGKPSAVFFGSPKNGKKSSKTPPKWMSSLAESFMEGTKKKRSPKVQVAYVPGSDGQIANHFELDEDALPTVIYVYPVSHKYIVLEGSTVNEAIAKKFIDDALANTEAAEADGLLPLVPLFPSPALAKKRPMVALEELNVETVGDCVANRNKMCVVVAKEDTELARSLAKKYRRDPFVFLASKPDAPIFQALTNFVGETAEVIVMRSGHTMKYLALPSAGDESTMSEFLDKLIDGTTPLSAVSGDMQTFVAAVTGASVEHEEL</sequence>
<proteinExistence type="inferred from homology"/>
<dbReference type="PANTHER" id="PTHR45815:SF3">
    <property type="entry name" value="PROTEIN DISULFIDE-ISOMERASE A6"/>
    <property type="match status" value="1"/>
</dbReference>
<feature type="domain" description="Thioredoxin" evidence="9">
    <location>
        <begin position="8"/>
        <end position="137"/>
    </location>
</feature>
<dbReference type="PRINTS" id="PR00421">
    <property type="entry name" value="THIOREDOXIN"/>
</dbReference>
<feature type="chain" id="PRO_5043785058" description="Thioredoxin domain-containing protein" evidence="8">
    <location>
        <begin position="25"/>
        <end position="423"/>
    </location>
</feature>
<dbReference type="InterPro" id="IPR036249">
    <property type="entry name" value="Thioredoxin-like_sf"/>
</dbReference>
<dbReference type="EMBL" id="CANTFL010000981">
    <property type="protein sequence ID" value="CAI5729246.1"/>
    <property type="molecule type" value="Genomic_DNA"/>
</dbReference>
<keyword evidence="2 8" id="KW-0732">Signal</keyword>
<dbReference type="Pfam" id="PF00085">
    <property type="entry name" value="Thioredoxin"/>
    <property type="match status" value="1"/>
</dbReference>
<accession>A0AAV0TXS0</accession>
<evidence type="ECO:0000256" key="1">
    <source>
        <dbReference type="ARBA" id="ARBA00006347"/>
    </source>
</evidence>
<comment type="similarity">
    <text evidence="1 7">Belongs to the protein disulfide isomerase family.</text>
</comment>
<dbReference type="PROSITE" id="PS00194">
    <property type="entry name" value="THIOREDOXIN_1"/>
    <property type="match status" value="1"/>
</dbReference>
<dbReference type="NCBIfam" id="TIGR01126">
    <property type="entry name" value="pdi_dom"/>
    <property type="match status" value="1"/>
</dbReference>
<dbReference type="GO" id="GO:0005788">
    <property type="term" value="C:endoplasmic reticulum lumen"/>
    <property type="evidence" value="ECO:0007669"/>
    <property type="project" value="TreeGrafter"/>
</dbReference>
<dbReference type="Gene3D" id="3.40.30.10">
    <property type="entry name" value="Glutaredoxin"/>
    <property type="match status" value="2"/>
</dbReference>
<dbReference type="AlphaFoldDB" id="A0AAV0TXS0"/>
<dbReference type="PROSITE" id="PS51352">
    <property type="entry name" value="THIOREDOXIN_2"/>
    <property type="match status" value="1"/>
</dbReference>
<evidence type="ECO:0000256" key="2">
    <source>
        <dbReference type="ARBA" id="ARBA00022729"/>
    </source>
</evidence>
<evidence type="ECO:0000256" key="3">
    <source>
        <dbReference type="ARBA" id="ARBA00022737"/>
    </source>
</evidence>
<name>A0AAV0TXS0_HYABA</name>
<keyword evidence="3" id="KW-0677">Repeat</keyword>
<keyword evidence="6" id="KW-0676">Redox-active center</keyword>
<dbReference type="Proteomes" id="UP001162031">
    <property type="component" value="Unassembled WGS sequence"/>
</dbReference>
<comment type="caution">
    <text evidence="10">The sequence shown here is derived from an EMBL/GenBank/DDBJ whole genome shotgun (WGS) entry which is preliminary data.</text>
</comment>
<evidence type="ECO:0000256" key="4">
    <source>
        <dbReference type="ARBA" id="ARBA00022824"/>
    </source>
</evidence>
<dbReference type="GO" id="GO:0015035">
    <property type="term" value="F:protein-disulfide reductase activity"/>
    <property type="evidence" value="ECO:0007669"/>
    <property type="project" value="TreeGrafter"/>
</dbReference>
<evidence type="ECO:0000256" key="5">
    <source>
        <dbReference type="ARBA" id="ARBA00023157"/>
    </source>
</evidence>
<keyword evidence="5" id="KW-1015">Disulfide bond</keyword>
<evidence type="ECO:0000259" key="9">
    <source>
        <dbReference type="PROSITE" id="PS51352"/>
    </source>
</evidence>
<protein>
    <recommendedName>
        <fullName evidence="9">Thioredoxin domain-containing protein</fullName>
    </recommendedName>
</protein>
<dbReference type="FunFam" id="3.40.30.10:FF:000107">
    <property type="entry name" value="Protein disulfide-isomerase 5-2"/>
    <property type="match status" value="1"/>
</dbReference>
<evidence type="ECO:0000313" key="10">
    <source>
        <dbReference type="EMBL" id="CAI5729246.1"/>
    </source>
</evidence>
<organism evidence="10 11">
    <name type="scientific">Hyaloperonospora brassicae</name>
    <name type="common">Brassica downy mildew</name>
    <name type="synonym">Peronospora brassicae</name>
    <dbReference type="NCBI Taxonomy" id="162125"/>
    <lineage>
        <taxon>Eukaryota</taxon>
        <taxon>Sar</taxon>
        <taxon>Stramenopiles</taxon>
        <taxon>Oomycota</taxon>
        <taxon>Peronosporomycetes</taxon>
        <taxon>Peronosporales</taxon>
        <taxon>Peronosporaceae</taxon>
        <taxon>Hyaloperonospora</taxon>
    </lineage>
</organism>
<dbReference type="InterPro" id="IPR005788">
    <property type="entry name" value="PDI_thioredoxin-like_dom"/>
</dbReference>
<gene>
    <name evidence="10" type="ORF">HBR001_LOCUS4516</name>
</gene>
<feature type="signal peptide" evidence="8">
    <location>
        <begin position="1"/>
        <end position="24"/>
    </location>
</feature>
<evidence type="ECO:0000256" key="8">
    <source>
        <dbReference type="SAM" id="SignalP"/>
    </source>
</evidence>
<keyword evidence="4" id="KW-0256">Endoplasmic reticulum</keyword>
<dbReference type="InterPro" id="IPR013766">
    <property type="entry name" value="Thioredoxin_domain"/>
</dbReference>
<dbReference type="PROSITE" id="PS51257">
    <property type="entry name" value="PROKAR_LIPOPROTEIN"/>
    <property type="match status" value="1"/>
</dbReference>
<keyword evidence="11" id="KW-1185">Reference proteome</keyword>
<dbReference type="InterPro" id="IPR017937">
    <property type="entry name" value="Thioredoxin_CS"/>
</dbReference>
<dbReference type="GO" id="GO:0003756">
    <property type="term" value="F:protein disulfide isomerase activity"/>
    <property type="evidence" value="ECO:0007669"/>
    <property type="project" value="InterPro"/>
</dbReference>
<dbReference type="PANTHER" id="PTHR45815">
    <property type="entry name" value="PROTEIN DISULFIDE-ISOMERASE A6"/>
    <property type="match status" value="1"/>
</dbReference>